<dbReference type="Proteomes" id="UP000311919">
    <property type="component" value="Unassembled WGS sequence"/>
</dbReference>
<comment type="caution">
    <text evidence="1">The sequence shown here is derived from an EMBL/GenBank/DDBJ whole genome shotgun (WGS) entry which is preliminary data.</text>
</comment>
<organism evidence="1 2">
    <name type="scientific">Schistosoma japonicum</name>
    <name type="common">Blood fluke</name>
    <dbReference type="NCBI Taxonomy" id="6182"/>
    <lineage>
        <taxon>Eukaryota</taxon>
        <taxon>Metazoa</taxon>
        <taxon>Spiralia</taxon>
        <taxon>Lophotrochozoa</taxon>
        <taxon>Platyhelminthes</taxon>
        <taxon>Trematoda</taxon>
        <taxon>Digenea</taxon>
        <taxon>Strigeidida</taxon>
        <taxon>Schistosomatoidea</taxon>
        <taxon>Schistosomatidae</taxon>
        <taxon>Schistosoma</taxon>
    </lineage>
</organism>
<sequence>MLSEHQKNGGYLHEELSNTSRLKFNETDCCTTDNINKNSPKMLNRVSTKPLSTAVIWANFNHITVEQGLRLKPGMKTNQRNSSPKQDCDIHLMKHGVRKSQSMDDELVAAAS</sequence>
<accession>A0A4Z2DFJ6</accession>
<dbReference type="AlphaFoldDB" id="A0A4Z2DFJ6"/>
<dbReference type="EMBL" id="SKCS01000152">
    <property type="protein sequence ID" value="TNN15252.1"/>
    <property type="molecule type" value="Genomic_DNA"/>
</dbReference>
<evidence type="ECO:0000313" key="2">
    <source>
        <dbReference type="Proteomes" id="UP000311919"/>
    </source>
</evidence>
<keyword evidence="2" id="KW-1185">Reference proteome</keyword>
<reference evidence="1 2" key="1">
    <citation type="submission" date="2019-03" db="EMBL/GenBank/DDBJ databases">
        <title>An improved genome assembly of the fluke Schistosoma japonicum.</title>
        <authorList>
            <person name="Hu W."/>
            <person name="Luo F."/>
            <person name="Yin M."/>
            <person name="Mo X."/>
            <person name="Sun C."/>
            <person name="Wu Q."/>
            <person name="Zhu B."/>
            <person name="Xiang M."/>
            <person name="Wang J."/>
            <person name="Wang Y."/>
            <person name="Zhang T."/>
            <person name="Xu B."/>
            <person name="Zheng H."/>
            <person name="Feng Z."/>
        </authorList>
    </citation>
    <scope>NUCLEOTIDE SEQUENCE [LARGE SCALE GENOMIC DNA]</scope>
    <source>
        <strain evidence="1">HuSjv2</strain>
        <tissue evidence="1">Worms</tissue>
    </source>
</reference>
<proteinExistence type="predicted"/>
<gene>
    <name evidence="1" type="ORF">EWB00_001507</name>
</gene>
<protein>
    <submittedName>
        <fullName evidence="1">Uncharacterized protein</fullName>
    </submittedName>
</protein>
<evidence type="ECO:0000313" key="1">
    <source>
        <dbReference type="EMBL" id="TNN15252.1"/>
    </source>
</evidence>
<name>A0A4Z2DFJ6_SCHJA</name>